<evidence type="ECO:0000256" key="1">
    <source>
        <dbReference type="ARBA" id="ARBA00004123"/>
    </source>
</evidence>
<organism evidence="8 9">
    <name type="scientific">Helianthus annuus</name>
    <name type="common">Common sunflower</name>
    <dbReference type="NCBI Taxonomy" id="4232"/>
    <lineage>
        <taxon>Eukaryota</taxon>
        <taxon>Viridiplantae</taxon>
        <taxon>Streptophyta</taxon>
        <taxon>Embryophyta</taxon>
        <taxon>Tracheophyta</taxon>
        <taxon>Spermatophyta</taxon>
        <taxon>Magnoliopsida</taxon>
        <taxon>eudicotyledons</taxon>
        <taxon>Gunneridae</taxon>
        <taxon>Pentapetalae</taxon>
        <taxon>asterids</taxon>
        <taxon>campanulids</taxon>
        <taxon>Asterales</taxon>
        <taxon>Asteraceae</taxon>
        <taxon>Asteroideae</taxon>
        <taxon>Heliantheae alliance</taxon>
        <taxon>Heliantheae</taxon>
        <taxon>Helianthus</taxon>
    </lineage>
</organism>
<dbReference type="InterPro" id="IPR038103">
    <property type="entry name" value="CDC73_C_sf"/>
</dbReference>
<dbReference type="Pfam" id="PF16050">
    <property type="entry name" value="CDC73_N"/>
    <property type="match status" value="1"/>
</dbReference>
<evidence type="ECO:0000256" key="3">
    <source>
        <dbReference type="ARBA" id="ARBA00023015"/>
    </source>
</evidence>
<dbReference type="FunFam" id="3.40.50.11990:FF:000002">
    <property type="entry name" value="protein CDC73 homolog"/>
    <property type="match status" value="1"/>
</dbReference>
<dbReference type="PANTHER" id="PTHR12466:SF8">
    <property type="entry name" value="PARAFIBROMIN"/>
    <property type="match status" value="1"/>
</dbReference>
<keyword evidence="8" id="KW-0131">Cell cycle</keyword>
<comment type="similarity">
    <text evidence="2">Belongs to the CDC73 family.</text>
</comment>
<reference evidence="8" key="1">
    <citation type="journal article" date="2017" name="Nature">
        <title>The sunflower genome provides insights into oil metabolism, flowering and Asterid evolution.</title>
        <authorList>
            <person name="Badouin H."/>
            <person name="Gouzy J."/>
            <person name="Grassa C.J."/>
            <person name="Murat F."/>
            <person name="Staton S.E."/>
            <person name="Cottret L."/>
            <person name="Lelandais-Briere C."/>
            <person name="Owens G.L."/>
            <person name="Carrere S."/>
            <person name="Mayjonade B."/>
            <person name="Legrand L."/>
            <person name="Gill N."/>
            <person name="Kane N.C."/>
            <person name="Bowers J.E."/>
            <person name="Hubner S."/>
            <person name="Bellec A."/>
            <person name="Berard A."/>
            <person name="Berges H."/>
            <person name="Blanchet N."/>
            <person name="Boniface M.C."/>
            <person name="Brunel D."/>
            <person name="Catrice O."/>
            <person name="Chaidir N."/>
            <person name="Claudel C."/>
            <person name="Donnadieu C."/>
            <person name="Faraut T."/>
            <person name="Fievet G."/>
            <person name="Helmstetter N."/>
            <person name="King M."/>
            <person name="Knapp S.J."/>
            <person name="Lai Z."/>
            <person name="Le Paslier M.C."/>
            <person name="Lippi Y."/>
            <person name="Lorenzon L."/>
            <person name="Mandel J.R."/>
            <person name="Marage G."/>
            <person name="Marchand G."/>
            <person name="Marquand E."/>
            <person name="Bret-Mestries E."/>
            <person name="Morien E."/>
            <person name="Nambeesan S."/>
            <person name="Nguyen T."/>
            <person name="Pegot-Espagnet P."/>
            <person name="Pouilly N."/>
            <person name="Raftis F."/>
            <person name="Sallet E."/>
            <person name="Schiex T."/>
            <person name="Thomas J."/>
            <person name="Vandecasteele C."/>
            <person name="Vares D."/>
            <person name="Vear F."/>
            <person name="Vautrin S."/>
            <person name="Crespi M."/>
            <person name="Mangin B."/>
            <person name="Burke J.M."/>
            <person name="Salse J."/>
            <person name="Munos S."/>
            <person name="Vincourt P."/>
            <person name="Rieseberg L.H."/>
            <person name="Langlade N.B."/>
        </authorList>
    </citation>
    <scope>NUCLEOTIDE SEQUENCE</scope>
    <source>
        <tissue evidence="8">Leaves</tissue>
    </source>
</reference>
<dbReference type="PANTHER" id="PTHR12466">
    <property type="entry name" value="CDC73 DOMAIN PROTEIN"/>
    <property type="match status" value="1"/>
</dbReference>
<evidence type="ECO:0000313" key="9">
    <source>
        <dbReference type="Proteomes" id="UP000215914"/>
    </source>
</evidence>
<keyword evidence="8" id="KW-0132">Cell division</keyword>
<comment type="subcellular location">
    <subcellularLocation>
        <location evidence="1">Nucleus</location>
    </subcellularLocation>
</comment>
<protein>
    <submittedName>
        <fullName evidence="8">Cell division control protein</fullName>
    </submittedName>
</protein>
<evidence type="ECO:0000256" key="5">
    <source>
        <dbReference type="ARBA" id="ARBA00023242"/>
    </source>
</evidence>
<dbReference type="Proteomes" id="UP000215914">
    <property type="component" value="Unassembled WGS sequence"/>
</dbReference>
<dbReference type="InterPro" id="IPR032041">
    <property type="entry name" value="Cdc73_N"/>
</dbReference>
<evidence type="ECO:0000256" key="4">
    <source>
        <dbReference type="ARBA" id="ARBA00023163"/>
    </source>
</evidence>
<keyword evidence="5" id="KW-0539">Nucleus</keyword>
<evidence type="ECO:0000313" key="8">
    <source>
        <dbReference type="EMBL" id="KAF5784639.1"/>
    </source>
</evidence>
<keyword evidence="9" id="KW-1185">Reference proteome</keyword>
<dbReference type="InterPro" id="IPR031336">
    <property type="entry name" value="CDC73_C"/>
</dbReference>
<accession>A0A9K3N2I1</accession>
<sequence length="385" mass="44860">MDPLTALREMTIQNKLDQIVRVNNEYRFNSTLSFPCTIETAYRSKQGNLYTLETLVYFITNLHIKHHDYIRNAGTHRIPAVTLLDRKPLIEYLHGRISSTDAIEFHDYRVNNLPIYPNLNLAPVDDVNFDDLESRVRVRPQDKNPIELIREIERPLRDRETVLECRHRDFYSLLTAATKRDEERQRVESQQRKDGLVAKTRIGDELGVDRNVKMKGGKIGEGVPIILVPSASQTLITIYNVKEFLEDGVFIPTDVKMKGMKGPKPECVTVLKKFSSRDRVVTAYEVRDKPSALKAEEWGRVVAVFVLGKEWQFKDWPFKDHVEIFNKILGFYMRFEDDSVESAKIVKQWNVKIISISKNKRHQDRAAALDVWDRLEEFVRSRSRS</sequence>
<comment type="caution">
    <text evidence="8">The sequence shown here is derived from an EMBL/GenBank/DDBJ whole genome shotgun (WGS) entry which is preliminary data.</text>
</comment>
<name>A0A9K3N2I1_HELAN</name>
<dbReference type="GO" id="GO:0032968">
    <property type="term" value="P:positive regulation of transcription elongation by RNA polymerase II"/>
    <property type="evidence" value="ECO:0000318"/>
    <property type="project" value="GO_Central"/>
</dbReference>
<keyword evidence="4" id="KW-0804">Transcription</keyword>
<dbReference type="GO" id="GO:0016593">
    <property type="term" value="C:Cdc73/Paf1 complex"/>
    <property type="evidence" value="ECO:0000318"/>
    <property type="project" value="GO_Central"/>
</dbReference>
<feature type="domain" description="Paf1 complex subunit Cdc73 N-terminal" evidence="7">
    <location>
        <begin position="2"/>
        <end position="104"/>
    </location>
</feature>
<dbReference type="GO" id="GO:0000993">
    <property type="term" value="F:RNA polymerase II complex binding"/>
    <property type="evidence" value="ECO:0000318"/>
    <property type="project" value="GO_Central"/>
</dbReference>
<dbReference type="GO" id="GO:0006368">
    <property type="term" value="P:transcription elongation by RNA polymerase II"/>
    <property type="evidence" value="ECO:0007669"/>
    <property type="project" value="InterPro"/>
</dbReference>
<dbReference type="Gramene" id="mRNA:HanXRQr2_Chr10g0419241">
    <property type="protein sequence ID" value="mRNA:HanXRQr2_Chr10g0419241"/>
    <property type="gene ID" value="HanXRQr2_Chr10g0419241"/>
</dbReference>
<reference evidence="8" key="2">
    <citation type="submission" date="2020-06" db="EMBL/GenBank/DDBJ databases">
        <title>Helianthus annuus Genome sequencing and assembly Release 2.</title>
        <authorList>
            <person name="Gouzy J."/>
            <person name="Langlade N."/>
            <person name="Munos S."/>
        </authorList>
    </citation>
    <scope>NUCLEOTIDE SEQUENCE</scope>
    <source>
        <tissue evidence="8">Leaves</tissue>
    </source>
</reference>
<evidence type="ECO:0000259" key="7">
    <source>
        <dbReference type="Pfam" id="PF16050"/>
    </source>
</evidence>
<evidence type="ECO:0000256" key="2">
    <source>
        <dbReference type="ARBA" id="ARBA00010427"/>
    </source>
</evidence>
<dbReference type="EMBL" id="MNCJ02000325">
    <property type="protein sequence ID" value="KAF5784639.1"/>
    <property type="molecule type" value="Genomic_DNA"/>
</dbReference>
<dbReference type="Pfam" id="PF05179">
    <property type="entry name" value="CDC73_C"/>
    <property type="match status" value="1"/>
</dbReference>
<feature type="domain" description="Cell division control protein 73 C-terminal" evidence="6">
    <location>
        <begin position="223"/>
        <end position="378"/>
    </location>
</feature>
<dbReference type="GO" id="GO:0051301">
    <property type="term" value="P:cell division"/>
    <property type="evidence" value="ECO:0007669"/>
    <property type="project" value="UniProtKB-KW"/>
</dbReference>
<dbReference type="Gene3D" id="3.40.50.11990">
    <property type="entry name" value="RNA polymerase II accessory factor, Cdc73 C-terminal domain"/>
    <property type="match status" value="1"/>
</dbReference>
<dbReference type="InterPro" id="IPR007852">
    <property type="entry name" value="Cdc73/Parafibromin"/>
</dbReference>
<dbReference type="AlphaFoldDB" id="A0A9K3N2I1"/>
<dbReference type="OrthoDB" id="2186602at2759"/>
<proteinExistence type="inferred from homology"/>
<evidence type="ECO:0000259" key="6">
    <source>
        <dbReference type="Pfam" id="PF05179"/>
    </source>
</evidence>
<gene>
    <name evidence="8" type="ORF">HanXRQr2_Chr10g0419241</name>
</gene>
<keyword evidence="3" id="KW-0805">Transcription regulation</keyword>